<name>A0A8S1F214_9PELO</name>
<comment type="caution">
    <text evidence="2">The sequence shown here is derived from an EMBL/GenBank/DDBJ whole genome shotgun (WGS) entry which is preliminary data.</text>
</comment>
<proteinExistence type="predicted"/>
<sequence length="197" mass="22618">MRLHLLIVLAVINFVNAQYPVTYGCVAQIVAYMPMQKLVNFVNNLNKDDTPAKKKTRATNFIPKNIGNHQFSQLDVFSDSSKAVEAVHGLIDHRVAVGKFWNDLQPRLVKVFNQATAKKYKAMWAKTDKVYDNAFFDALNQWYAFCHYHAPAAKRTPLYNAIQAVTKKYVNDTKLNFEVPGSAFDTRFFLMLLFGMW</sequence>
<evidence type="ECO:0000313" key="3">
    <source>
        <dbReference type="Proteomes" id="UP000494206"/>
    </source>
</evidence>
<accession>A0A8S1F214</accession>
<keyword evidence="1" id="KW-0732">Signal</keyword>
<keyword evidence="3" id="KW-1185">Reference proteome</keyword>
<feature type="chain" id="PRO_5035827280" description="SXP/RAL-2 family protein Ani s 5-like cation-binding domain-containing protein" evidence="1">
    <location>
        <begin position="18"/>
        <end position="197"/>
    </location>
</feature>
<organism evidence="2 3">
    <name type="scientific">Caenorhabditis bovis</name>
    <dbReference type="NCBI Taxonomy" id="2654633"/>
    <lineage>
        <taxon>Eukaryota</taxon>
        <taxon>Metazoa</taxon>
        <taxon>Ecdysozoa</taxon>
        <taxon>Nematoda</taxon>
        <taxon>Chromadorea</taxon>
        <taxon>Rhabditida</taxon>
        <taxon>Rhabditina</taxon>
        <taxon>Rhabditomorpha</taxon>
        <taxon>Rhabditoidea</taxon>
        <taxon>Rhabditidae</taxon>
        <taxon>Peloderinae</taxon>
        <taxon>Caenorhabditis</taxon>
    </lineage>
</organism>
<dbReference type="EMBL" id="CADEPM010000005">
    <property type="protein sequence ID" value="CAB3406847.1"/>
    <property type="molecule type" value="Genomic_DNA"/>
</dbReference>
<protein>
    <recommendedName>
        <fullName evidence="4">SXP/RAL-2 family protein Ani s 5-like cation-binding domain-containing protein</fullName>
    </recommendedName>
</protein>
<dbReference type="AlphaFoldDB" id="A0A8S1F214"/>
<reference evidence="2 3" key="1">
    <citation type="submission" date="2020-04" db="EMBL/GenBank/DDBJ databases">
        <authorList>
            <person name="Laetsch R D."/>
            <person name="Stevens L."/>
            <person name="Kumar S."/>
            <person name="Blaxter L. M."/>
        </authorList>
    </citation>
    <scope>NUCLEOTIDE SEQUENCE [LARGE SCALE GENOMIC DNA]</scope>
</reference>
<dbReference type="OrthoDB" id="5782706at2759"/>
<evidence type="ECO:0008006" key="4">
    <source>
        <dbReference type="Google" id="ProtNLM"/>
    </source>
</evidence>
<dbReference type="PROSITE" id="PS51257">
    <property type="entry name" value="PROKAR_LIPOPROTEIN"/>
    <property type="match status" value="1"/>
</dbReference>
<dbReference type="Proteomes" id="UP000494206">
    <property type="component" value="Unassembled WGS sequence"/>
</dbReference>
<gene>
    <name evidence="2" type="ORF">CBOVIS_LOCUS8859</name>
</gene>
<evidence type="ECO:0000256" key="1">
    <source>
        <dbReference type="SAM" id="SignalP"/>
    </source>
</evidence>
<feature type="signal peptide" evidence="1">
    <location>
        <begin position="1"/>
        <end position="17"/>
    </location>
</feature>
<evidence type="ECO:0000313" key="2">
    <source>
        <dbReference type="EMBL" id="CAB3406847.1"/>
    </source>
</evidence>